<keyword evidence="12 13" id="KW-0472">Membrane</keyword>
<evidence type="ECO:0000313" key="18">
    <source>
        <dbReference type="Proteomes" id="UP000030401"/>
    </source>
</evidence>
<dbReference type="InterPro" id="IPR036890">
    <property type="entry name" value="HATPase_C_sf"/>
</dbReference>
<dbReference type="EMBL" id="AVPG01000032">
    <property type="protein sequence ID" value="KGX84734.1"/>
    <property type="molecule type" value="Genomic_DNA"/>
</dbReference>
<dbReference type="GO" id="GO:0000155">
    <property type="term" value="F:phosphorelay sensor kinase activity"/>
    <property type="evidence" value="ECO:0007669"/>
    <property type="project" value="UniProtKB-UniRule"/>
</dbReference>
<dbReference type="GO" id="GO:0046983">
    <property type="term" value="F:protein dimerization activity"/>
    <property type="evidence" value="ECO:0007669"/>
    <property type="project" value="InterPro"/>
</dbReference>
<feature type="transmembrane region" description="Helical" evidence="14">
    <location>
        <begin position="16"/>
        <end position="37"/>
    </location>
</feature>
<evidence type="ECO:0000256" key="10">
    <source>
        <dbReference type="ARBA" id="ARBA00022989"/>
    </source>
</evidence>
<dbReference type="SMART" id="SM00304">
    <property type="entry name" value="HAMP"/>
    <property type="match status" value="1"/>
</dbReference>
<evidence type="ECO:0000313" key="17">
    <source>
        <dbReference type="EMBL" id="KGX84734.1"/>
    </source>
</evidence>
<evidence type="ECO:0000256" key="13">
    <source>
        <dbReference type="PIRNR" id="PIRNR037431"/>
    </source>
</evidence>
<evidence type="ECO:0000256" key="3">
    <source>
        <dbReference type="ARBA" id="ARBA00022475"/>
    </source>
</evidence>
<evidence type="ECO:0000256" key="6">
    <source>
        <dbReference type="ARBA" id="ARBA00022692"/>
    </source>
</evidence>
<dbReference type="InterPro" id="IPR017202">
    <property type="entry name" value="LiaS/VraS"/>
</dbReference>
<keyword evidence="11 13" id="KW-0902">Two-component regulatory system</keyword>
<comment type="subcellular location">
    <subcellularLocation>
        <location evidence="2 13">Cell membrane</location>
        <topology evidence="2 13">Multi-pass membrane protein</topology>
    </subcellularLocation>
</comment>
<comment type="caution">
    <text evidence="17">The sequence shown here is derived from an EMBL/GenBank/DDBJ whole genome shotgun (WGS) entry which is preliminary data.</text>
</comment>
<evidence type="ECO:0000259" key="16">
    <source>
        <dbReference type="PROSITE" id="PS50885"/>
    </source>
</evidence>
<dbReference type="Proteomes" id="UP000030401">
    <property type="component" value="Unassembled WGS sequence"/>
</dbReference>
<keyword evidence="18" id="KW-1185">Reference proteome</keyword>
<dbReference type="eggNOG" id="COG4585">
    <property type="taxonomic scope" value="Bacteria"/>
</dbReference>
<sequence>MKKFSSIRYTFIQSHFYALFLNIIIVLSTLLMIYVIYEPNWLTVKAIFLFVTSFILVSLCVSIYAGIRYSSAIKERLDGISILIKQLAHGNYDSRIELLTNNELGRIGGELNELGQKLQSQVKSLQRMADEKSEYAKSAHKAAVIEERQRLARDLHDAVSQQLFALTMMAQATQRLFDQHPAAAKEHLAEMTTMALQAQTEMRALLMHLRPVQLSGEPLSVGVQHLVDELQQKCSIRFRVHIDYEKGLPEGTEDHLFRIIQEALSNVLRHAEAEEVSIVLQKKAHEVFLHIGDNGKGFTVDHQKKASYGLKTMKERTEELGGNFAIHSKQGKGTHLDIRIPT</sequence>
<organism evidence="17 18">
    <name type="scientific">Pontibacillus litoralis JSM 072002</name>
    <dbReference type="NCBI Taxonomy" id="1385512"/>
    <lineage>
        <taxon>Bacteria</taxon>
        <taxon>Bacillati</taxon>
        <taxon>Bacillota</taxon>
        <taxon>Bacilli</taxon>
        <taxon>Bacillales</taxon>
        <taxon>Bacillaceae</taxon>
        <taxon>Pontibacillus</taxon>
    </lineage>
</organism>
<dbReference type="Pfam" id="PF07730">
    <property type="entry name" value="HisKA_3"/>
    <property type="match status" value="1"/>
</dbReference>
<dbReference type="Gene3D" id="3.30.565.10">
    <property type="entry name" value="Histidine kinase-like ATPase, C-terminal domain"/>
    <property type="match status" value="1"/>
</dbReference>
<dbReference type="AlphaFoldDB" id="A0A0A5FY65"/>
<dbReference type="CDD" id="cd06225">
    <property type="entry name" value="HAMP"/>
    <property type="match status" value="1"/>
</dbReference>
<dbReference type="SUPFAM" id="SSF55874">
    <property type="entry name" value="ATPase domain of HSP90 chaperone/DNA topoisomerase II/histidine kinase"/>
    <property type="match status" value="1"/>
</dbReference>
<evidence type="ECO:0000256" key="5">
    <source>
        <dbReference type="ARBA" id="ARBA00022679"/>
    </source>
</evidence>
<evidence type="ECO:0000256" key="14">
    <source>
        <dbReference type="SAM" id="Phobius"/>
    </source>
</evidence>
<evidence type="ECO:0000256" key="11">
    <source>
        <dbReference type="ARBA" id="ARBA00023012"/>
    </source>
</evidence>
<dbReference type="Pfam" id="PF02518">
    <property type="entry name" value="HATPase_c"/>
    <property type="match status" value="1"/>
</dbReference>
<feature type="domain" description="HAMP" evidence="16">
    <location>
        <begin position="71"/>
        <end position="123"/>
    </location>
</feature>
<evidence type="ECO:0000256" key="12">
    <source>
        <dbReference type="ARBA" id="ARBA00023136"/>
    </source>
</evidence>
<evidence type="ECO:0000256" key="4">
    <source>
        <dbReference type="ARBA" id="ARBA00022553"/>
    </source>
</evidence>
<evidence type="ECO:0000256" key="2">
    <source>
        <dbReference type="ARBA" id="ARBA00004651"/>
    </source>
</evidence>
<keyword evidence="9 13" id="KW-0067">ATP-binding</keyword>
<evidence type="ECO:0000256" key="9">
    <source>
        <dbReference type="ARBA" id="ARBA00022840"/>
    </source>
</evidence>
<protein>
    <recommendedName>
        <fullName evidence="13">Sensor histidine kinase</fullName>
        <ecNumber evidence="13">2.7.13.3</ecNumber>
    </recommendedName>
</protein>
<dbReference type="InterPro" id="IPR003660">
    <property type="entry name" value="HAMP_dom"/>
</dbReference>
<gene>
    <name evidence="17" type="ORF">N784_12025</name>
</gene>
<dbReference type="CDD" id="cd16917">
    <property type="entry name" value="HATPase_UhpB-NarQ-NarX-like"/>
    <property type="match status" value="1"/>
</dbReference>
<keyword evidence="10 14" id="KW-1133">Transmembrane helix</keyword>
<dbReference type="GO" id="GO:0005886">
    <property type="term" value="C:plasma membrane"/>
    <property type="evidence" value="ECO:0007669"/>
    <property type="project" value="UniProtKB-SubCell"/>
</dbReference>
<dbReference type="InterPro" id="IPR003594">
    <property type="entry name" value="HATPase_dom"/>
</dbReference>
<keyword evidence="5 13" id="KW-0808">Transferase</keyword>
<name>A0A0A5FY65_9BACI</name>
<dbReference type="InterPro" id="IPR005467">
    <property type="entry name" value="His_kinase_dom"/>
</dbReference>
<dbReference type="PIRSF" id="PIRSF037431">
    <property type="entry name" value="STHK_LiaS"/>
    <property type="match status" value="1"/>
</dbReference>
<dbReference type="GO" id="GO:0005524">
    <property type="term" value="F:ATP binding"/>
    <property type="evidence" value="ECO:0007669"/>
    <property type="project" value="UniProtKB-UniRule"/>
</dbReference>
<dbReference type="PANTHER" id="PTHR24421">
    <property type="entry name" value="NITRATE/NITRITE SENSOR PROTEIN NARX-RELATED"/>
    <property type="match status" value="1"/>
</dbReference>
<feature type="domain" description="Histidine kinase" evidence="15">
    <location>
        <begin position="150"/>
        <end position="342"/>
    </location>
</feature>
<evidence type="ECO:0000256" key="7">
    <source>
        <dbReference type="ARBA" id="ARBA00022741"/>
    </source>
</evidence>
<keyword evidence="7 13" id="KW-0547">Nucleotide-binding</keyword>
<accession>A0A0A5FY65</accession>
<dbReference type="RefSeq" id="WP_036836074.1">
    <property type="nucleotide sequence ID" value="NZ_AVPG01000032.1"/>
</dbReference>
<keyword evidence="3 13" id="KW-1003">Cell membrane</keyword>
<comment type="catalytic activity">
    <reaction evidence="1 13">
        <text>ATP + protein L-histidine = ADP + protein N-phospho-L-histidine.</text>
        <dbReference type="EC" id="2.7.13.3"/>
    </reaction>
</comment>
<keyword evidence="4" id="KW-0597">Phosphoprotein</keyword>
<dbReference type="PROSITE" id="PS50109">
    <property type="entry name" value="HIS_KIN"/>
    <property type="match status" value="1"/>
</dbReference>
<dbReference type="PANTHER" id="PTHR24421:SF37">
    <property type="entry name" value="SENSOR HISTIDINE KINASE NARS"/>
    <property type="match status" value="1"/>
</dbReference>
<evidence type="ECO:0000256" key="1">
    <source>
        <dbReference type="ARBA" id="ARBA00000085"/>
    </source>
</evidence>
<dbReference type="InterPro" id="IPR011712">
    <property type="entry name" value="Sig_transdc_His_kin_sub3_dim/P"/>
</dbReference>
<keyword evidence="6 14" id="KW-0812">Transmembrane</keyword>
<dbReference type="STRING" id="1385512.N784_12025"/>
<dbReference type="EC" id="2.7.13.3" evidence="13"/>
<dbReference type="InterPro" id="IPR050482">
    <property type="entry name" value="Sensor_HK_TwoCompSys"/>
</dbReference>
<proteinExistence type="predicted"/>
<evidence type="ECO:0000259" key="15">
    <source>
        <dbReference type="PROSITE" id="PS50109"/>
    </source>
</evidence>
<reference evidence="17 18" key="1">
    <citation type="submission" date="2013-08" db="EMBL/GenBank/DDBJ databases">
        <authorList>
            <person name="Huang J."/>
            <person name="Wang G."/>
        </authorList>
    </citation>
    <scope>NUCLEOTIDE SEQUENCE [LARGE SCALE GENOMIC DNA]</scope>
    <source>
        <strain evidence="17 18">JSM 072002</strain>
    </source>
</reference>
<dbReference type="SMART" id="SM00387">
    <property type="entry name" value="HATPase_c"/>
    <property type="match status" value="1"/>
</dbReference>
<evidence type="ECO:0000256" key="8">
    <source>
        <dbReference type="ARBA" id="ARBA00022777"/>
    </source>
</evidence>
<keyword evidence="8 13" id="KW-0418">Kinase</keyword>
<dbReference type="PROSITE" id="PS50885">
    <property type="entry name" value="HAMP"/>
    <property type="match status" value="1"/>
</dbReference>
<feature type="transmembrane region" description="Helical" evidence="14">
    <location>
        <begin position="43"/>
        <end position="67"/>
    </location>
</feature>
<dbReference type="Pfam" id="PF00672">
    <property type="entry name" value="HAMP"/>
    <property type="match status" value="1"/>
</dbReference>
<dbReference type="Gene3D" id="6.10.340.10">
    <property type="match status" value="1"/>
</dbReference>
<dbReference type="Gene3D" id="1.20.5.1930">
    <property type="match status" value="1"/>
</dbReference>